<feature type="compositionally biased region" description="Acidic residues" evidence="2">
    <location>
        <begin position="3293"/>
        <end position="3313"/>
    </location>
</feature>
<evidence type="ECO:0000313" key="3">
    <source>
        <dbReference type="EMBL" id="KAK1800772.1"/>
    </source>
</evidence>
<feature type="compositionally biased region" description="Low complexity" evidence="2">
    <location>
        <begin position="2023"/>
        <end position="2039"/>
    </location>
</feature>
<dbReference type="PANTHER" id="PTHR14492">
    <property type="entry name" value="JBTS17"/>
    <property type="match status" value="1"/>
</dbReference>
<dbReference type="InterPro" id="IPR036322">
    <property type="entry name" value="WD40_repeat_dom_sf"/>
</dbReference>
<feature type="repeat" description="WD" evidence="1">
    <location>
        <begin position="3597"/>
        <end position="3629"/>
    </location>
</feature>
<gene>
    <name evidence="3" type="ORF">P4O66_005970</name>
</gene>
<accession>A0AAD8ZJX4</accession>
<dbReference type="GO" id="GO:0035869">
    <property type="term" value="C:ciliary transition zone"/>
    <property type="evidence" value="ECO:0007669"/>
    <property type="project" value="TreeGrafter"/>
</dbReference>
<dbReference type="GO" id="GO:0060271">
    <property type="term" value="P:cilium assembly"/>
    <property type="evidence" value="ECO:0007669"/>
    <property type="project" value="TreeGrafter"/>
</dbReference>
<feature type="compositionally biased region" description="Basic and acidic residues" evidence="2">
    <location>
        <begin position="2984"/>
        <end position="2999"/>
    </location>
</feature>
<feature type="compositionally biased region" description="Basic and acidic residues" evidence="2">
    <location>
        <begin position="3670"/>
        <end position="3685"/>
    </location>
</feature>
<dbReference type="PROSITE" id="PS50294">
    <property type="entry name" value="WD_REPEATS_REGION"/>
    <property type="match status" value="2"/>
</dbReference>
<feature type="region of interest" description="Disordered" evidence="2">
    <location>
        <begin position="2971"/>
        <end position="3035"/>
    </location>
</feature>
<dbReference type="PANTHER" id="PTHR14492:SF4">
    <property type="entry name" value="CILIOGENESIS AND PLANAR POLARITY EFFECTOR 1"/>
    <property type="match status" value="1"/>
</dbReference>
<feature type="region of interest" description="Disordered" evidence="2">
    <location>
        <begin position="3911"/>
        <end position="3937"/>
    </location>
</feature>
<feature type="compositionally biased region" description="Acidic residues" evidence="2">
    <location>
        <begin position="1867"/>
        <end position="1876"/>
    </location>
</feature>
<sequence>EKEGVFLLDDTRISEINLVTGQTKRKTPKLQPLLPRVVTMSGSQNGMWLAGILVSGELFLWNRDKDSLKTVTSVPAVYELVSLCKGDGKRVLLVTVTGQVFLWECLAPKELYSLRDGTIRGRWSQIVSSENAQLPSAKNKEASLHCVFVQSQAVGDVCLSAFVFISGEHLTVTFLMMHWEEPRESTFSSEGYSVQWVTKSYPLGDLMPPCQPVESRGALVPAFSPDGQLLSVILNQKDPRATQALFISLQNFVTVTSLLGGCGSKSLSIPRKYLRSYWVSSASWTPEGLYLACVLKRGSLLMLARLGGLVSLSTTGCDVEFGPAHFLPLHPLVTYRRVESVRWSLSDTSAVMRPPVAPDDACSSSGASLRDTMRQRYSVTWHPRLPCLIVSDGYMATVLKVPARPSAVALLSHLLLDTARGLERARAVLGSEQPQVRPKLESMSSLKFTASLAALKEQDTTMSTLPLFLRDGVGTGSLRTTVDRVQGDDDRSDSDEGQYVPAVMEHGGRLEFASMFDTLHAHPQSEPEDADQGVSTALQELGAARRSLLTAWALGLSLGGAVDQRRRLLRLAISCAVQLARLLRIARPGGGAEASCVFDLLGMLLSFLSWDSPSERGRSCLRVAVDLAGRFAHLSLADGVRSSRSFAETVLLLQEVSKSLDQSYSLPQRMAHPAQGDRPPSLSDMFLVPLLQDAKESEAGTSHLLLLNRPSKRLVAIWRNLYRQALQYQAELYGHRAPSSQSKELENMSNIISQIQEVLQKAGDHLERSHALHDITGERHFILGEYHECIQAWWDQLWAESERAGPRACFLETRYCLALLFTRLFCYQLREAQAMCDLLAFQLQSQSGMALEDDPAAHAPSSGNGGPFDGRLPWRVNREAACAVVQSLGRFMASYFTNQPLVILPPHNVDVLPPLHLPPAPGRRVVALSQSRAAGAVRVQQLSGVWTVDYALELLLLGGLLPEAVWLAWSLGDWKTAASLGLAYGVFCRQHYDFGRLKWRELHLPAELRPGHIFQVQLEALMGGTSGCGRDDPDTVDADDAEALLVSVQEILKASAVAEVDVVSRPLGQLLDSAKERASALRALVPHAFYLPAPPLYCPQPAPNTQVPCNQGGSWFRFAWPHPTPRRRGGDSSRVIPLRSLQDSAGGGLLAVEREARCRVATVLQRLLLLLRASRCSHPAACWYVDALRRCRLLFRKVRRGNVESKDDVLPEGLKKFTNGHGVFRPGPGRNRDLDSVAKQTIVCFRELCGLCWMLHVRDQLTVSCRRYQNARNKSKDFQAVELHEEALRQAELREEALRWACRLLPFSRFLTAEEVLQDLVLSLVAELPPGLTVAETLAVVFPDEEESVRVPLREKYSSLLQRLGRCSVHTSASATPPRGVGREEEEGETMMVLIQDQRRQRLREERRLARSLAPLERHLWETEEEDTRGDPAAILNRFSLGSSLSASTLTDGERPLVVSEGDITDTPSESRSPDPQSRPHHKSKDERRVGVSLKSVNEGGRRVSVTEQGEDRGPCLPTVGTWRFELEDEEYPRFLELFLSYVLEKDGLDVEEAELPLLSGFSSQLCQRELHSDAFDVLSTLRRRQAGQRRGARLPVFRAGRCFRTLLESPEPPTSVGPVLSPAPTRTGAVPGKRPGLFGLRQQGGLAPGDAPLEGRTANVEASPVRDPLPWSLQTERWPFKTVLQPDVELQLGLDSRLEAQFPRLARLLEWMLRWADRSVLLTQPLRKKPEGAGEPVVIRAKASAPAVLSALRLLELRYTAALLGIDRHYDQIQVPHRELTVAPVLQPQPGWTRDRESSLDTGYPASAGTPITIPDLDLQHGPSSPACEPEEVQEEHSDPSLPGHKGVTSDLGGEASFSGHKDVTSDPDVEEEDATRENKLLPLADSEGDSSTQQTHSRTLSGPRDKTLTLSDLEGPRTDDDSSETIPVCGAPEPASVLQMQQHCAPGPDPLAGATPASWPATGALPQNGAGTHPDPVRQLLHDELFRLVQLQQINFMSLMQVVGASFANLPLTQGNPLLTQPSGSVVPPASPAQVSQDTVPENMDRPTSASGPKSRRSRPAGQQAPSREEEPGEERSSPVHSGVDTREIQQLVISSHWSKDQAEGFTAASRGLLPTVENRVLLQEPPSGRSQDRTIFPLLGRTVPVSRGLRLLHLSMPQPTLLRPPPPAPVREAWGPAPRLLNLGQHVPADPTAPPRHLNRNQYATQAQPPVREAPSNRGTGGVAVCLPPAPHTAVTAVGLPLLRCPPAAQACPVQLPRLPLAALARHPTPGPMAVGLQLLSAEPEPPSAVSCSTAHPGHIYKPPRNQTALRLCKHDCDWVRFCVASQGLRYGAPPARAPRLLPLEELRARAAAAGRGAEHRLQLLTADGGTRSDTMSAPSNKRLKRRDQKGGVSFRPEDSIILPLQPEDEGPTVDDDFVFPLGSFDSTLTGQRLLAAAHSTSAELHAFAATHKQPPEIQDAGTNTDPDPPRSVTDKAVTAQLPVTLDPAAAHDGQGMVAPVVPPDEFLNLLFPGNDPLDQQGGSRHAEPNALMTAVGRRFISVVDLEDDALFQDLPPAPPHAPFPAHTISDPPPTSALLHLLAASVTNPAPTEPEVDPCPDLSTADRTDEVLDRLATASHSMVVPSVSGAGGDSLGARAQTGGRAPDEVEPARHFVEHAPSSHGRVSAHLSELDARLAALQSIADHMDREFANTRLLVSTIETLAPVVMTSDDPQPHSSALGLNEEAESSRHAVCHELGNVREDMGEPRQGGVFSSTPKADVTPGLRGRPSLAVASARSLAHQPYAAPTVKPEQRPWDDGQELSEPFMENSATRTDDAWAVTGLSDVADILAELVREGALSPSELRPSPSAARPDSRREERQRRGMVEQERKELRAWMRRRQRERLVEYHRQREEKRQLERLPFAPPFSKPSSRDLTINKKIKEERDKGRCPHVTPCAPRQVLLRHHSQRAHEACNLITDLLSAPHSLRPASSAGAPPLSRDSRPRSRSLSAEKRKTTPPSRRGRARAAAPLGRTLVLQKRPASHPPATLSTRLGLHRPVRALPGDRLSQVTRRGMLSDERARPRIKTAAPRPKTSLSRLPAEQQSAGHREPPCLDDVEKREVVSPWDIPLEIRRILGLESKDQGRSLLEGDRDKLDTLSQSTEKTGEGDLSSVMGFSGFGKKARTFDLEAIFEQTRRTAIERSQRVLGLFWLGSATAAGTERARSRRWPQDIRVQPEGETVCLHFQCSAGLRVYGSPCRKVSVSPSRQQESSDSEPIGPPVPPAFTAQPDEDDEAIGPPPPPGYSGSTADDDDDDDSRNVEEEDDDDDDPVRKIPDTHEITLQHGAKTVSALGLDPSGARLVTGGYDYDVKFWDFAGMDAALQAFRSLQPCECHQIRSLQYSITGDVILVVAGNAQAKVLDRDGFQVLECIKGDQYIVDMANTKGHTAMLNSGCWHPKIKEEFLTCSNDGCWPSTSPVPSQLRNGYGDALFGGRWNAEGDAGASGGRAAGFLHTPATVQRLKLYPGFADELFRVCEDPLTPGVMLRGALGHARPVGSDTFIVPKKRHQGVLFRLQEEVAHGSCSPCPWRVRTVRTWDLNNEKKHKSVFKPRSLQGKKVTPTCCTYSRDGKLIAAGCQDGTIQIWDRNLSVSPTAAAATGWNRGSRRQLRAISEAAGGGGQINGAVRENRRPIAGRKPERWRGGASAGRGTGQGTACGRWREMRRRYLGSSRRSHGSADDCGRTLARGVTPSPGGADVHTKFHCRQAHAPGCDTSCLVFSYDGTTLASRGGDDTLKTWDIRSFRKPINVATGLTSYFPMTDCCFSPDDKLLVTGTSVKRDEGHGTLVFLERQTFRKVYEIEVASASVSQASKNGLHQIKQSRRSLQRSPTARAACLAQLCDLQVLATHLTSLKGATFLSTSLSYQERENCSRASGRTASGAVRRSPPSDDRRPPIMHCFYHAARGFTSPHRSVMRRNTVARRRLDNATRQRQTDPIPASTTTKCPLVRSSPHVPGRRRRVHRGVNAQEAPATELFIGASPRGDPHELAVYRVYPMRLSAERPKNVSAAFLTAGAPGAPVKRRATNHVGVNIQRDPGAGSRARAVRRGGGGGHVSTLGCLTVAWESPGSGLSFTSARLVTQKWGKMTEVLVEVSSDSPGGVSVPCGAPLASARLSNFARAAPGHGADAWLPCGSAGCHVVELRSVIYWPRRVLPGPVLADWCLGGYRVSPGVDEGQNSWRSSSFRPLTDPTAPGDTPPAPGLVRARLARLPCHNKYLFRSKLIVTSVVRCLWHPKLNQIMVGTANGLAKVYYDPVRSQRGAKLCVVKSQRKQKQAETLTQDYIITPHALPMFREARQRSTRKQLEKDRLDPSKSHKPEPPVSGPGRGGRVAAHGGTLSSYIVKNIALDKTDDSNPREAILRHAKDAAENPFWVAPAYKRVNTEQSFHCPRVFPRSLGS</sequence>
<protein>
    <recommendedName>
        <fullName evidence="5">Ciliogenesis and planar polarity effector 1</fullName>
    </recommendedName>
</protein>
<feature type="region of interest" description="Disordered" evidence="2">
    <location>
        <begin position="3131"/>
        <end position="3153"/>
    </location>
</feature>
<feature type="region of interest" description="Disordered" evidence="2">
    <location>
        <begin position="1446"/>
        <end position="1494"/>
    </location>
</feature>
<evidence type="ECO:0008006" key="5">
    <source>
        <dbReference type="Google" id="ProtNLM"/>
    </source>
</evidence>
<feature type="region of interest" description="Disordered" evidence="2">
    <location>
        <begin position="3970"/>
        <end position="4004"/>
    </location>
</feature>
<dbReference type="SUPFAM" id="SSF69322">
    <property type="entry name" value="Tricorn protease domain 2"/>
    <property type="match status" value="1"/>
</dbReference>
<feature type="repeat" description="WD" evidence="1">
    <location>
        <begin position="3326"/>
        <end position="3358"/>
    </location>
</feature>
<dbReference type="Pfam" id="PF15392">
    <property type="entry name" value="Joubert"/>
    <property type="match status" value="1"/>
</dbReference>
<feature type="compositionally biased region" description="Gly residues" evidence="2">
    <location>
        <begin position="3688"/>
        <end position="3698"/>
    </location>
</feature>
<feature type="region of interest" description="Disordered" evidence="2">
    <location>
        <begin position="2895"/>
        <end position="2918"/>
    </location>
</feature>
<comment type="caution">
    <text evidence="3">The sequence shown here is derived from an EMBL/GenBank/DDBJ whole genome shotgun (WGS) entry which is preliminary data.</text>
</comment>
<feature type="region of interest" description="Disordered" evidence="2">
    <location>
        <begin position="4216"/>
        <end position="4240"/>
    </location>
</feature>
<dbReference type="Pfam" id="PF00400">
    <property type="entry name" value="WD40"/>
    <property type="match status" value="2"/>
</dbReference>
<feature type="repeat" description="WD" evidence="1">
    <location>
        <begin position="3760"/>
        <end position="3785"/>
    </location>
</feature>
<feature type="region of interest" description="Disordered" evidence="2">
    <location>
        <begin position="2627"/>
        <end position="2651"/>
    </location>
</feature>
<feature type="compositionally biased region" description="Basic and acidic residues" evidence="2">
    <location>
        <begin position="3131"/>
        <end position="3140"/>
    </location>
</feature>
<feature type="compositionally biased region" description="Polar residues" evidence="2">
    <location>
        <begin position="1891"/>
        <end position="1902"/>
    </location>
</feature>
<organism evidence="3 4">
    <name type="scientific">Electrophorus voltai</name>
    <dbReference type="NCBI Taxonomy" id="2609070"/>
    <lineage>
        <taxon>Eukaryota</taxon>
        <taxon>Metazoa</taxon>
        <taxon>Chordata</taxon>
        <taxon>Craniata</taxon>
        <taxon>Vertebrata</taxon>
        <taxon>Euteleostomi</taxon>
        <taxon>Actinopterygii</taxon>
        <taxon>Neopterygii</taxon>
        <taxon>Teleostei</taxon>
        <taxon>Ostariophysi</taxon>
        <taxon>Gymnotiformes</taxon>
        <taxon>Gymnotoidei</taxon>
        <taxon>Gymnotidae</taxon>
        <taxon>Electrophorus</taxon>
    </lineage>
</organism>
<feature type="compositionally biased region" description="Basic and acidic residues" evidence="2">
    <location>
        <begin position="2069"/>
        <end position="2087"/>
    </location>
</feature>
<feature type="compositionally biased region" description="Polar residues" evidence="2">
    <location>
        <begin position="4217"/>
        <end position="4227"/>
    </location>
</feature>
<feature type="region of interest" description="Disordered" evidence="2">
    <location>
        <begin position="2458"/>
        <end position="2477"/>
    </location>
</feature>
<feature type="compositionally biased region" description="Polar residues" evidence="2">
    <location>
        <begin position="1466"/>
        <end position="1476"/>
    </location>
</feature>
<name>A0AAD8ZJX4_9TELE</name>
<feature type="region of interest" description="Disordered" evidence="2">
    <location>
        <begin position="1944"/>
        <end position="1977"/>
    </location>
</feature>
<dbReference type="Proteomes" id="UP001239994">
    <property type="component" value="Unassembled WGS sequence"/>
</dbReference>
<dbReference type="InterPro" id="IPR001680">
    <property type="entry name" value="WD40_rpt"/>
</dbReference>
<keyword evidence="1" id="KW-0853">WD repeat</keyword>
<feature type="region of interest" description="Disordered" evidence="2">
    <location>
        <begin position="2746"/>
        <end position="2768"/>
    </location>
</feature>
<dbReference type="Gene3D" id="2.130.10.10">
    <property type="entry name" value="YVTN repeat-like/Quinoprotein amine dehydrogenase"/>
    <property type="match status" value="3"/>
</dbReference>
<proteinExistence type="predicted"/>
<evidence type="ECO:0000256" key="2">
    <source>
        <dbReference type="SAM" id="MobiDB-lite"/>
    </source>
</evidence>
<feature type="compositionally biased region" description="Basic and acidic residues" evidence="2">
    <location>
        <begin position="2857"/>
        <end position="2872"/>
    </location>
</feature>
<feature type="region of interest" description="Disordered" evidence="2">
    <location>
        <begin position="2023"/>
        <end position="2087"/>
    </location>
</feature>
<dbReference type="FunFam" id="2.130.10.10:FF:001038">
    <property type="entry name" value="WD repeat domain 70"/>
    <property type="match status" value="1"/>
</dbReference>
<feature type="region of interest" description="Disordered" evidence="2">
    <location>
        <begin position="4336"/>
        <end position="4375"/>
    </location>
</feature>
<keyword evidence="4" id="KW-1185">Reference proteome</keyword>
<dbReference type="PROSITE" id="PS50082">
    <property type="entry name" value="WD_REPEATS_2"/>
    <property type="match status" value="3"/>
</dbReference>
<feature type="region of interest" description="Disordered" evidence="2">
    <location>
        <begin position="3242"/>
        <end position="3322"/>
    </location>
</feature>
<feature type="region of interest" description="Disordered" evidence="2">
    <location>
        <begin position="2372"/>
        <end position="2398"/>
    </location>
</feature>
<dbReference type="EMBL" id="JAROKS010000010">
    <property type="protein sequence ID" value="KAK1800772.1"/>
    <property type="molecule type" value="Genomic_DNA"/>
</dbReference>
<dbReference type="SUPFAM" id="SSF50978">
    <property type="entry name" value="WD40 repeat-like"/>
    <property type="match status" value="1"/>
</dbReference>
<feature type="region of interest" description="Disordered" evidence="2">
    <location>
        <begin position="3060"/>
        <end position="3096"/>
    </location>
</feature>
<dbReference type="SMART" id="SM00320">
    <property type="entry name" value="WD40"/>
    <property type="match status" value="6"/>
</dbReference>
<dbReference type="InterPro" id="IPR015943">
    <property type="entry name" value="WD40/YVTN_repeat-like_dom_sf"/>
</dbReference>
<feature type="compositionally biased region" description="Polar residues" evidence="2">
    <location>
        <begin position="3078"/>
        <end position="3090"/>
    </location>
</feature>
<evidence type="ECO:0000256" key="1">
    <source>
        <dbReference type="PROSITE-ProRule" id="PRU00221"/>
    </source>
</evidence>
<evidence type="ECO:0000313" key="4">
    <source>
        <dbReference type="Proteomes" id="UP001239994"/>
    </source>
</evidence>
<feature type="region of interest" description="Disordered" evidence="2">
    <location>
        <begin position="1789"/>
        <end position="1932"/>
    </location>
</feature>
<feature type="region of interest" description="Disordered" evidence="2">
    <location>
        <begin position="3663"/>
        <end position="3699"/>
    </location>
</feature>
<feature type="compositionally biased region" description="Basic and acidic residues" evidence="2">
    <location>
        <begin position="4336"/>
        <end position="4360"/>
    </location>
</feature>
<feature type="region of interest" description="Disordered" evidence="2">
    <location>
        <begin position="1369"/>
        <end position="1388"/>
    </location>
</feature>
<feature type="non-terminal residue" evidence="3">
    <location>
        <position position="1"/>
    </location>
</feature>
<dbReference type="InterPro" id="IPR028236">
    <property type="entry name" value="CPLANE1"/>
</dbReference>
<reference evidence="3" key="1">
    <citation type="submission" date="2023-03" db="EMBL/GenBank/DDBJ databases">
        <title>Electrophorus voltai genome.</title>
        <authorList>
            <person name="Bian C."/>
        </authorList>
    </citation>
    <scope>NUCLEOTIDE SEQUENCE</scope>
    <source>
        <strain evidence="3">CB-2022</strain>
        <tissue evidence="3">Muscle</tissue>
    </source>
</reference>
<feature type="region of interest" description="Disordered" evidence="2">
    <location>
        <begin position="2844"/>
        <end position="2872"/>
    </location>
</feature>